<feature type="transmembrane region" description="Helical" evidence="9">
    <location>
        <begin position="1100"/>
        <end position="1119"/>
    </location>
</feature>
<dbReference type="CDD" id="cd18580">
    <property type="entry name" value="ABC_6TM_ABCC_D2"/>
    <property type="match status" value="1"/>
</dbReference>
<dbReference type="CDD" id="cd03250">
    <property type="entry name" value="ABCC_MRP_domain1"/>
    <property type="match status" value="1"/>
</dbReference>
<dbReference type="Gene3D" id="1.20.1560.10">
    <property type="entry name" value="ABC transporter type 1, transmembrane domain"/>
    <property type="match status" value="2"/>
</dbReference>
<dbReference type="InterPro" id="IPR003593">
    <property type="entry name" value="AAA+_ATPase"/>
</dbReference>
<dbReference type="Gene3D" id="3.40.50.300">
    <property type="entry name" value="P-loop containing nucleotide triphosphate hydrolases"/>
    <property type="match status" value="2"/>
</dbReference>
<reference evidence="12 13" key="1">
    <citation type="submission" date="2015-06" db="EMBL/GenBank/DDBJ databases">
        <title>Survival trade-offs in plant roots during colonization by closely related pathogenic and mutualistic fungi.</title>
        <authorList>
            <person name="Hacquard S."/>
            <person name="Kracher B."/>
            <person name="Hiruma K."/>
            <person name="Weinman A."/>
            <person name="Muench P."/>
            <person name="Garrido Oter R."/>
            <person name="Ver Loren van Themaat E."/>
            <person name="Dallerey J.-F."/>
            <person name="Damm U."/>
            <person name="Henrissat B."/>
            <person name="Lespinet O."/>
            <person name="Thon M."/>
            <person name="Kemen E."/>
            <person name="McHardy A.C."/>
            <person name="Schulze-Lefert P."/>
            <person name="O'Connell R.J."/>
        </authorList>
    </citation>
    <scope>NUCLEOTIDE SEQUENCE [LARGE SCALE GENOMIC DNA]</scope>
    <source>
        <strain evidence="12 13">0861</strain>
    </source>
</reference>
<evidence type="ECO:0000256" key="1">
    <source>
        <dbReference type="ARBA" id="ARBA00004651"/>
    </source>
</evidence>
<keyword evidence="13" id="KW-1185">Reference proteome</keyword>
<comment type="subcellular location">
    <subcellularLocation>
        <location evidence="1">Cell membrane</location>
        <topology evidence="1">Multi-pass membrane protein</topology>
    </subcellularLocation>
</comment>
<dbReference type="Pfam" id="PF00005">
    <property type="entry name" value="ABC_tran"/>
    <property type="match status" value="2"/>
</dbReference>
<dbReference type="PROSITE" id="PS50929">
    <property type="entry name" value="ABC_TM1F"/>
    <property type="match status" value="2"/>
</dbReference>
<dbReference type="CDD" id="cd18579">
    <property type="entry name" value="ABC_6TM_ABCC_D1"/>
    <property type="match status" value="1"/>
</dbReference>
<dbReference type="GO" id="GO:0140359">
    <property type="term" value="F:ABC-type transporter activity"/>
    <property type="evidence" value="ECO:0007669"/>
    <property type="project" value="InterPro"/>
</dbReference>
<evidence type="ECO:0000256" key="6">
    <source>
        <dbReference type="ARBA" id="ARBA00022840"/>
    </source>
</evidence>
<feature type="transmembrane region" description="Helical" evidence="9">
    <location>
        <begin position="462"/>
        <end position="492"/>
    </location>
</feature>
<feature type="transmembrane region" description="Helical" evidence="9">
    <location>
        <begin position="287"/>
        <end position="305"/>
    </location>
</feature>
<evidence type="ECO:0000256" key="5">
    <source>
        <dbReference type="ARBA" id="ARBA00022741"/>
    </source>
</evidence>
<dbReference type="GO" id="GO:0016887">
    <property type="term" value="F:ATP hydrolysis activity"/>
    <property type="evidence" value="ECO:0007669"/>
    <property type="project" value="InterPro"/>
</dbReference>
<evidence type="ECO:0000256" key="4">
    <source>
        <dbReference type="ARBA" id="ARBA00022692"/>
    </source>
</evidence>
<dbReference type="InterPro" id="IPR011527">
    <property type="entry name" value="ABC1_TM_dom"/>
</dbReference>
<dbReference type="SMART" id="SM00382">
    <property type="entry name" value="AAA"/>
    <property type="match status" value="2"/>
</dbReference>
<organism evidence="12 13">
    <name type="scientific">Colletotrichum tofieldiae</name>
    <dbReference type="NCBI Taxonomy" id="708197"/>
    <lineage>
        <taxon>Eukaryota</taxon>
        <taxon>Fungi</taxon>
        <taxon>Dikarya</taxon>
        <taxon>Ascomycota</taxon>
        <taxon>Pezizomycotina</taxon>
        <taxon>Sordariomycetes</taxon>
        <taxon>Hypocreomycetidae</taxon>
        <taxon>Glomerellales</taxon>
        <taxon>Glomerellaceae</taxon>
        <taxon>Colletotrichum</taxon>
        <taxon>Colletotrichum spaethianum species complex</taxon>
    </lineage>
</organism>
<dbReference type="EMBL" id="LFIV01000036">
    <property type="protein sequence ID" value="KZL74123.1"/>
    <property type="molecule type" value="Genomic_DNA"/>
</dbReference>
<comment type="caution">
    <text evidence="12">The sequence shown here is derived from an EMBL/GenBank/DDBJ whole genome shotgun (WGS) entry which is preliminary data.</text>
</comment>
<dbReference type="InterPro" id="IPR044746">
    <property type="entry name" value="ABCC_6TM_D1"/>
</dbReference>
<dbReference type="STRING" id="708197.A0A166V3P4"/>
<dbReference type="InterPro" id="IPR003439">
    <property type="entry name" value="ABC_transporter-like_ATP-bd"/>
</dbReference>
<dbReference type="InterPro" id="IPR017871">
    <property type="entry name" value="ABC_transporter-like_CS"/>
</dbReference>
<evidence type="ECO:0000259" key="11">
    <source>
        <dbReference type="PROSITE" id="PS50929"/>
    </source>
</evidence>
<feature type="domain" description="ABC transporter" evidence="10">
    <location>
        <begin position="568"/>
        <end position="793"/>
    </location>
</feature>
<dbReference type="InterPro" id="IPR027417">
    <property type="entry name" value="P-loop_NTPase"/>
</dbReference>
<sequence>MAVRAEPFMYPTVQAISITASTLFLLLLPFRLSKLRGETIKVVQGHGGYGKSTVAIVLSVVQLIALLAGASPTPQFSIGFLSAIASLVACIGLCPLLFFEYARSTRPSDLAVVYLLVSLACDSAQLGTLAYQDAARSAIVTAAASLSVKFVLLAVESRSKENILRGPHGQWPPEQLAGILDRAFFWWINPILARGNRFILNGDNLPPLDHRLLSGLRRHRALQAWDQRAKPETKVTLPKVLALSMLPHLLAPIVPRLFLIGFRYAQPVLISTAIRYIGNLSGQSAEAGYSVILMAVAVYVSKAMYQHRLNRLKIMIRSAVVGLINNKSLQQQSSGHDDGRAVTLMSTDAENVCQAASMFHETWAQVVEVVLGMAMLSREVGWACLILLVIIFGCSRMSRYLAKNLQGRQKDWNAATQKRIAMTTSMLSSMKSLKMLGMASYTESLVQKLRLQELQMSKKVRWMMVAYNASANALGIFSPIVTFVAFVLIASWNGSTLDTETAFTTTALLGLVTHPANMIMSIIPQAIGSLAAFERIQEYLLQSPRHDQRLALKRVEDSTTDASQAISIRDLTIQTTATLPPLLRNINVVIKKGSVVVCSGPVGSGKTMLTRCLMGELQPASGTISVSSRRIGCCEQSPWLPNGTIKQAICAFEPEDSTWYEEVIRLCCLDEDLLEFPNGDHTIIGSRGLNLSGGQRQRVAIARAVYARCEIVLLDDSFSALDGKTENRIVDNLLGEGGHFRKMGTTVFLVTNSATHFHFADWLVILRDGTVSYQGPWADLTQDTKHVVKLHISETQNGNPGEQPRLDKNVQSQSLKVAEAISDLTRATGDISLYGYYLRAVGLRNFLLLLACTSSYSFFITFPQYWLQKWTEASASQTTFYVGGYLILSLMAWVSTNGSMWSTHILVAPESGAELHRRLLSTIVGAPLSYFSNTDTGVILNRFSQDMQLVDRHLPPAVLSISNQVFKLMVQTGLLFSAQKLLTLTLPICVIVIYVVQKVYLRTSRQLRLLDLESKSSVYSNFFESVEGVATIRAFGWEKHVEHANIRCLDESQQPAYLLFCLQNWLSIVLDLMVAAIATGLITLAVFVRGTTTAGQVGMALNIVLVANSTLLGLVTSWTNMEISLGAISRLKSLEADTPREDKPSEDYVPEGAWPSSGAVQLSEVEVAYHSEAVALQDINLKVSAGQQLVVCGRTGSGKSTLLLALLRILDTASGSIKVDGVDLSLVPRSLIRQRCFITISQDSFILGQASLRFNMEPIGTVSDEIIVAVLRKTLLWSHFNPENPVPKKACQVLDSAVASLPQMSAGQSQLLAVARAILQLQSLNHARGDADGERIMPVLLLDEATSSLDPETETTIRNIIHEEFTEKGHTVIAITHRQSGLTDNMRRGQDMAVLLSKGRIQKFGGVEDVLGTNI</sequence>
<keyword evidence="6 12" id="KW-0067">ATP-binding</keyword>
<keyword evidence="5" id="KW-0547">Nucleotide-binding</keyword>
<feature type="transmembrane region" description="Helical" evidence="9">
    <location>
        <begin position="981"/>
        <end position="1000"/>
    </location>
</feature>
<gene>
    <name evidence="12" type="ORF">CT0861_09157</name>
</gene>
<feature type="transmembrane region" description="Helical" evidence="9">
    <location>
        <begin position="12"/>
        <end position="32"/>
    </location>
</feature>
<keyword evidence="7 9" id="KW-1133">Transmembrane helix</keyword>
<feature type="transmembrane region" description="Helical" evidence="9">
    <location>
        <begin position="878"/>
        <end position="896"/>
    </location>
</feature>
<evidence type="ECO:0000256" key="3">
    <source>
        <dbReference type="ARBA" id="ARBA00022475"/>
    </source>
</evidence>
<keyword evidence="4 9" id="KW-0812">Transmembrane</keyword>
<dbReference type="SUPFAM" id="SSF52540">
    <property type="entry name" value="P-loop containing nucleoside triphosphate hydrolases"/>
    <property type="match status" value="2"/>
</dbReference>
<feature type="transmembrane region" description="Helical" evidence="9">
    <location>
        <begin position="76"/>
        <end position="99"/>
    </location>
</feature>
<keyword evidence="3" id="KW-1003">Cell membrane</keyword>
<evidence type="ECO:0000313" key="12">
    <source>
        <dbReference type="EMBL" id="KZL74123.1"/>
    </source>
</evidence>
<evidence type="ECO:0000256" key="8">
    <source>
        <dbReference type="ARBA" id="ARBA00023136"/>
    </source>
</evidence>
<dbReference type="InterPro" id="IPR036640">
    <property type="entry name" value="ABC1_TM_sf"/>
</dbReference>
<feature type="domain" description="ABC transmembrane type-1" evidence="11">
    <location>
        <begin position="257"/>
        <end position="528"/>
    </location>
</feature>
<evidence type="ECO:0000256" key="2">
    <source>
        <dbReference type="ARBA" id="ARBA00022448"/>
    </source>
</evidence>
<dbReference type="InterPro" id="IPR044726">
    <property type="entry name" value="ABCC_6TM_D2"/>
</dbReference>
<evidence type="ECO:0000313" key="13">
    <source>
        <dbReference type="Proteomes" id="UP000076552"/>
    </source>
</evidence>
<name>A0A166V3P4_9PEZI</name>
<protein>
    <submittedName>
        <fullName evidence="12">ATP-binding cassette containing protein</fullName>
    </submittedName>
</protein>
<dbReference type="PROSITE" id="PS00211">
    <property type="entry name" value="ABC_TRANSPORTER_1"/>
    <property type="match status" value="2"/>
</dbReference>
<feature type="transmembrane region" description="Helical" evidence="9">
    <location>
        <begin position="240"/>
        <end position="262"/>
    </location>
</feature>
<feature type="transmembrane region" description="Helical" evidence="9">
    <location>
        <begin position="512"/>
        <end position="533"/>
    </location>
</feature>
<dbReference type="SUPFAM" id="SSF90123">
    <property type="entry name" value="ABC transporter transmembrane region"/>
    <property type="match status" value="2"/>
</dbReference>
<dbReference type="GO" id="GO:0005886">
    <property type="term" value="C:plasma membrane"/>
    <property type="evidence" value="ECO:0007669"/>
    <property type="project" value="UniProtKB-SubCell"/>
</dbReference>
<dbReference type="Proteomes" id="UP000076552">
    <property type="component" value="Unassembled WGS sequence"/>
</dbReference>
<evidence type="ECO:0000259" key="10">
    <source>
        <dbReference type="PROSITE" id="PS50893"/>
    </source>
</evidence>
<dbReference type="GO" id="GO:0005524">
    <property type="term" value="F:ATP binding"/>
    <property type="evidence" value="ECO:0007669"/>
    <property type="project" value="UniProtKB-KW"/>
</dbReference>
<keyword evidence="8 9" id="KW-0472">Membrane</keyword>
<dbReference type="PROSITE" id="PS50893">
    <property type="entry name" value="ABC_TRANSPORTER_2"/>
    <property type="match status" value="2"/>
</dbReference>
<feature type="transmembrane region" description="Helical" evidence="9">
    <location>
        <begin position="846"/>
        <end position="866"/>
    </location>
</feature>
<proteinExistence type="predicted"/>
<dbReference type="PANTHER" id="PTHR24223">
    <property type="entry name" value="ATP-BINDING CASSETTE SUB-FAMILY C"/>
    <property type="match status" value="1"/>
</dbReference>
<dbReference type="PANTHER" id="PTHR24223:SF345">
    <property type="entry name" value="ABC MULTIDRUG TRANSPORTER (EUROFUNG)"/>
    <property type="match status" value="1"/>
</dbReference>
<dbReference type="FunFam" id="1.20.1560.10:FF:000066">
    <property type="entry name" value="ABC multidrug transporter (Eurofung)"/>
    <property type="match status" value="1"/>
</dbReference>
<dbReference type="InterPro" id="IPR050173">
    <property type="entry name" value="ABC_transporter_C-like"/>
</dbReference>
<feature type="transmembrane region" description="Helical" evidence="9">
    <location>
        <begin position="53"/>
        <end position="70"/>
    </location>
</feature>
<evidence type="ECO:0000256" key="7">
    <source>
        <dbReference type="ARBA" id="ARBA00022989"/>
    </source>
</evidence>
<keyword evidence="2" id="KW-0813">Transport</keyword>
<feature type="transmembrane region" description="Helical" evidence="9">
    <location>
        <begin position="1065"/>
        <end position="1088"/>
    </location>
</feature>
<evidence type="ECO:0000256" key="9">
    <source>
        <dbReference type="SAM" id="Phobius"/>
    </source>
</evidence>
<accession>A0A166V3P4</accession>
<dbReference type="Pfam" id="PF00664">
    <property type="entry name" value="ABC_membrane"/>
    <property type="match status" value="2"/>
</dbReference>
<feature type="domain" description="ABC transmembrane type-1" evidence="11">
    <location>
        <begin position="846"/>
        <end position="1122"/>
    </location>
</feature>
<feature type="domain" description="ABC transporter" evidence="10">
    <location>
        <begin position="1160"/>
        <end position="1415"/>
    </location>
</feature>